<feature type="domain" description="TIR" evidence="15">
    <location>
        <begin position="942"/>
        <end position="1082"/>
    </location>
</feature>
<evidence type="ECO:0000256" key="2">
    <source>
        <dbReference type="ARBA" id="ARBA00009634"/>
    </source>
</evidence>
<feature type="chain" id="PRO_5044011100" evidence="14">
    <location>
        <begin position="28"/>
        <end position="1124"/>
    </location>
</feature>
<sequence length="1124" mass="128309">MEVSRKLFLLISLTHIVLNLHPGLVSSNVTGERESMQNDNFGDNQNGETNSNQPISSKAYKFILQNGNGIKALKTLTKDKGMISKTGEKGLFSNLPLRKEGGTFSDLKTSDDKISHRGAVKALFKDCHHHVGESGGRYDGSETGIYINFGMSSSKKNNFKCPPCVCTVTHSNHIQAHCMGKHLKSVPNTLPKNITYLDMSRNPISYLNISEISEYTDLLSFELTGVRILVQVSNDSVPQGGSNLQELDLSGNKISEAEDSSFQFLSSLLYLNLAKNSLQRVNNMTFQGLVNLRTLDLSRNAIFQIDVGAFDCLTKLKTLNLSHNTRFSYSNHHMHPRLFMPLQELRILYIQGNSGGFMQYPNVALATLKNLQKLVIDGLHSQANFGPELRSLRSFKALEFGTHGGKCYLVNITDTIFENIPYLNYLALEKCHLKEVHANFYKKIPHLSSLRIDWGEEVYTLFQAFEDLKGLQNSSLKSLSFNRLYQRSLPWVILKAEHARYLQNIALEELDLSFNYITFLQHDFNEKLPRSLKRLLLRNNAFGMKYALLNWLSFLTKLIELDVSNQNIDSRYTKFICYKSDMCHSCVNKQDSKELQKYHSLHIDDPNITSLAVRPHDKGNVTYSTLKSTVKEKLVNVKRLLWLPPKLRIIRATRYTDFGMDLFARQITTKHSLQEIDLSNSFMAKWGYGQILDTIVKADLSQNYCKYIHSRFFPFNNSLRSLNLSNNFLGPSFADDENGNIFHELKFVNSLDISTNLIYRLSDKFLTGLEQLMYIHLSDNKLQALNISFATNRHISFINATKNSISWIGRQTRDNLDDIAGTHLVALDLTYNPLPCTCEGLEILEWLSTTKVSILNKDFLKCTTQAAHAEDIGNLELRINELQRQCRSTTLAVVLISVIAALLITFIGLSLIYRYRWRLIYLRNVALTRLFRNYKAKEPCDFPYDAFIVHTETAHNFVLGELRQELKSERGHKLCIPEVDFMPGSLLVTDILAAVTNSMTTVVICTPDIMQDTWAEYSVKMALNVEHFRKRKALFLILIEQETLQESHGQDQYRNQREEDPLLDHDSALGKDLLLIKQRGDFIEYPLRGGHGVTEAVRKNFWDRISEKLGHTSNVNQPTYVDDQ</sequence>
<protein>
    <submittedName>
        <fullName evidence="16">Toll-like receptor m</fullName>
    </submittedName>
</protein>
<dbReference type="PROSITE" id="PS00028">
    <property type="entry name" value="ZINC_FINGER_C2H2_1"/>
    <property type="match status" value="1"/>
</dbReference>
<feature type="region of interest" description="Disordered" evidence="12">
    <location>
        <begin position="32"/>
        <end position="54"/>
    </location>
</feature>
<comment type="similarity">
    <text evidence="2">Belongs to the Toll-like receptor family.</text>
</comment>
<dbReference type="InterPro" id="IPR000157">
    <property type="entry name" value="TIR_dom"/>
</dbReference>
<dbReference type="InterPro" id="IPR001611">
    <property type="entry name" value="Leu-rich_rpt"/>
</dbReference>
<evidence type="ECO:0000256" key="4">
    <source>
        <dbReference type="ARBA" id="ARBA00022692"/>
    </source>
</evidence>
<dbReference type="InterPro" id="IPR003591">
    <property type="entry name" value="Leu-rich_rpt_typical-subtyp"/>
</dbReference>
<keyword evidence="17" id="KW-1185">Reference proteome</keyword>
<proteinExistence type="inferred from homology"/>
<dbReference type="Gene3D" id="3.80.10.10">
    <property type="entry name" value="Ribonuclease Inhibitor"/>
    <property type="match status" value="2"/>
</dbReference>
<keyword evidence="5 14" id="KW-0732">Signal</keyword>
<evidence type="ECO:0000256" key="10">
    <source>
        <dbReference type="ARBA" id="ARBA00023180"/>
    </source>
</evidence>
<evidence type="ECO:0000256" key="9">
    <source>
        <dbReference type="ARBA" id="ARBA00023170"/>
    </source>
</evidence>
<dbReference type="AlphaFoldDB" id="A0AAV4CNJ5"/>
<evidence type="ECO:0000256" key="5">
    <source>
        <dbReference type="ARBA" id="ARBA00022729"/>
    </source>
</evidence>
<accession>A0AAV4CNJ5</accession>
<feature type="coiled-coil region" evidence="11">
    <location>
        <begin position="865"/>
        <end position="892"/>
    </location>
</feature>
<comment type="caution">
    <text evidence="16">The sequence shown here is derived from an EMBL/GenBank/DDBJ whole genome shotgun (WGS) entry which is preliminary data.</text>
</comment>
<dbReference type="InterPro" id="IPR032675">
    <property type="entry name" value="LRR_dom_sf"/>
</dbReference>
<feature type="signal peptide" evidence="14">
    <location>
        <begin position="1"/>
        <end position="27"/>
    </location>
</feature>
<feature type="compositionally biased region" description="Polar residues" evidence="12">
    <location>
        <begin position="37"/>
        <end position="54"/>
    </location>
</feature>
<evidence type="ECO:0000256" key="12">
    <source>
        <dbReference type="SAM" id="MobiDB-lite"/>
    </source>
</evidence>
<keyword evidence="7 13" id="KW-1133">Transmembrane helix</keyword>
<dbReference type="PROSITE" id="PS51450">
    <property type="entry name" value="LRR"/>
    <property type="match status" value="2"/>
</dbReference>
<dbReference type="GO" id="GO:0007165">
    <property type="term" value="P:signal transduction"/>
    <property type="evidence" value="ECO:0007669"/>
    <property type="project" value="InterPro"/>
</dbReference>
<keyword evidence="4 13" id="KW-0812">Transmembrane</keyword>
<evidence type="ECO:0000256" key="14">
    <source>
        <dbReference type="SAM" id="SignalP"/>
    </source>
</evidence>
<evidence type="ECO:0000256" key="13">
    <source>
        <dbReference type="SAM" id="Phobius"/>
    </source>
</evidence>
<dbReference type="PANTHER" id="PTHR24365">
    <property type="entry name" value="TOLL-LIKE RECEPTOR"/>
    <property type="match status" value="1"/>
</dbReference>
<dbReference type="SMART" id="SM00369">
    <property type="entry name" value="LRR_TYP"/>
    <property type="match status" value="7"/>
</dbReference>
<dbReference type="Proteomes" id="UP000735302">
    <property type="component" value="Unassembled WGS sequence"/>
</dbReference>
<evidence type="ECO:0000313" key="16">
    <source>
        <dbReference type="EMBL" id="GFO33463.1"/>
    </source>
</evidence>
<keyword evidence="11" id="KW-0175">Coiled coil</keyword>
<dbReference type="PROSITE" id="PS50104">
    <property type="entry name" value="TIR"/>
    <property type="match status" value="1"/>
</dbReference>
<evidence type="ECO:0000256" key="3">
    <source>
        <dbReference type="ARBA" id="ARBA00022614"/>
    </source>
</evidence>
<dbReference type="GO" id="GO:0038023">
    <property type="term" value="F:signaling receptor activity"/>
    <property type="evidence" value="ECO:0007669"/>
    <property type="project" value="TreeGrafter"/>
</dbReference>
<evidence type="ECO:0000259" key="15">
    <source>
        <dbReference type="PROSITE" id="PS50104"/>
    </source>
</evidence>
<evidence type="ECO:0000313" key="17">
    <source>
        <dbReference type="Proteomes" id="UP000735302"/>
    </source>
</evidence>
<dbReference type="InterPro" id="IPR035897">
    <property type="entry name" value="Toll_tir_struct_dom_sf"/>
</dbReference>
<keyword evidence="10" id="KW-0325">Glycoprotein</keyword>
<gene>
    <name evidence="16" type="ORF">PoB_005996800</name>
</gene>
<evidence type="ECO:0000256" key="6">
    <source>
        <dbReference type="ARBA" id="ARBA00022737"/>
    </source>
</evidence>
<comment type="subcellular location">
    <subcellularLocation>
        <location evidence="1">Membrane</location>
        <topology evidence="1">Single-pass membrane protein</topology>
    </subcellularLocation>
</comment>
<dbReference type="SUPFAM" id="SSF52200">
    <property type="entry name" value="Toll/Interleukin receptor TIR domain"/>
    <property type="match status" value="1"/>
</dbReference>
<dbReference type="PRINTS" id="PR01537">
    <property type="entry name" value="INTRLKN1R1F"/>
</dbReference>
<feature type="transmembrane region" description="Helical" evidence="13">
    <location>
        <begin position="891"/>
        <end position="913"/>
    </location>
</feature>
<reference evidence="16 17" key="1">
    <citation type="journal article" date="2021" name="Elife">
        <title>Chloroplast acquisition without the gene transfer in kleptoplastic sea slugs, Plakobranchus ocellatus.</title>
        <authorList>
            <person name="Maeda T."/>
            <person name="Takahashi S."/>
            <person name="Yoshida T."/>
            <person name="Shimamura S."/>
            <person name="Takaki Y."/>
            <person name="Nagai Y."/>
            <person name="Toyoda A."/>
            <person name="Suzuki Y."/>
            <person name="Arimoto A."/>
            <person name="Ishii H."/>
            <person name="Satoh N."/>
            <person name="Nishiyama T."/>
            <person name="Hasebe M."/>
            <person name="Maruyama T."/>
            <person name="Minagawa J."/>
            <person name="Obokata J."/>
            <person name="Shigenobu S."/>
        </authorList>
    </citation>
    <scope>NUCLEOTIDE SEQUENCE [LARGE SCALE GENOMIC DNA]</scope>
</reference>
<evidence type="ECO:0000256" key="11">
    <source>
        <dbReference type="SAM" id="Coils"/>
    </source>
</evidence>
<name>A0AAV4CNJ5_9GAST</name>
<dbReference type="Pfam" id="PF01582">
    <property type="entry name" value="TIR"/>
    <property type="match status" value="1"/>
</dbReference>
<dbReference type="SUPFAM" id="SSF52058">
    <property type="entry name" value="L domain-like"/>
    <property type="match status" value="2"/>
</dbReference>
<dbReference type="GO" id="GO:0005886">
    <property type="term" value="C:plasma membrane"/>
    <property type="evidence" value="ECO:0007669"/>
    <property type="project" value="TreeGrafter"/>
</dbReference>
<dbReference type="EMBL" id="BLXT01006771">
    <property type="protein sequence ID" value="GFO33463.1"/>
    <property type="molecule type" value="Genomic_DNA"/>
</dbReference>
<dbReference type="InterPro" id="IPR013087">
    <property type="entry name" value="Znf_C2H2_type"/>
</dbReference>
<dbReference type="PANTHER" id="PTHR24365:SF541">
    <property type="entry name" value="PROTEIN TOLL-RELATED"/>
    <property type="match status" value="1"/>
</dbReference>
<organism evidence="16 17">
    <name type="scientific">Plakobranchus ocellatus</name>
    <dbReference type="NCBI Taxonomy" id="259542"/>
    <lineage>
        <taxon>Eukaryota</taxon>
        <taxon>Metazoa</taxon>
        <taxon>Spiralia</taxon>
        <taxon>Lophotrochozoa</taxon>
        <taxon>Mollusca</taxon>
        <taxon>Gastropoda</taxon>
        <taxon>Heterobranchia</taxon>
        <taxon>Euthyneura</taxon>
        <taxon>Panpulmonata</taxon>
        <taxon>Sacoglossa</taxon>
        <taxon>Placobranchoidea</taxon>
        <taxon>Plakobranchidae</taxon>
        <taxon>Plakobranchus</taxon>
    </lineage>
</organism>
<evidence type="ECO:0000256" key="1">
    <source>
        <dbReference type="ARBA" id="ARBA00004167"/>
    </source>
</evidence>
<keyword evidence="9 16" id="KW-0675">Receptor</keyword>
<keyword evidence="3" id="KW-0433">Leucine-rich repeat</keyword>
<keyword evidence="6" id="KW-0677">Repeat</keyword>
<keyword evidence="8 13" id="KW-0472">Membrane</keyword>
<dbReference type="Pfam" id="PF13855">
    <property type="entry name" value="LRR_8"/>
    <property type="match status" value="1"/>
</dbReference>
<evidence type="ECO:0000256" key="7">
    <source>
        <dbReference type="ARBA" id="ARBA00022989"/>
    </source>
</evidence>
<evidence type="ECO:0000256" key="8">
    <source>
        <dbReference type="ARBA" id="ARBA00023136"/>
    </source>
</evidence>
<dbReference type="Gene3D" id="3.40.50.10140">
    <property type="entry name" value="Toll/interleukin-1 receptor homology (TIR) domain"/>
    <property type="match status" value="1"/>
</dbReference>